<evidence type="ECO:0000313" key="3">
    <source>
        <dbReference type="Proteomes" id="UP000053820"/>
    </source>
</evidence>
<feature type="region of interest" description="Disordered" evidence="1">
    <location>
        <begin position="112"/>
        <end position="135"/>
    </location>
</feature>
<organism evidence="2 3">
    <name type="scientific">Hydnomerulius pinastri MD-312</name>
    <dbReference type="NCBI Taxonomy" id="994086"/>
    <lineage>
        <taxon>Eukaryota</taxon>
        <taxon>Fungi</taxon>
        <taxon>Dikarya</taxon>
        <taxon>Basidiomycota</taxon>
        <taxon>Agaricomycotina</taxon>
        <taxon>Agaricomycetes</taxon>
        <taxon>Agaricomycetidae</taxon>
        <taxon>Boletales</taxon>
        <taxon>Boletales incertae sedis</taxon>
        <taxon>Leucogyrophana</taxon>
    </lineage>
</organism>
<dbReference type="AlphaFoldDB" id="A0A0C9W9R4"/>
<keyword evidence="3" id="KW-1185">Reference proteome</keyword>
<name>A0A0C9W9R4_9AGAM</name>
<evidence type="ECO:0000256" key="1">
    <source>
        <dbReference type="SAM" id="MobiDB-lite"/>
    </source>
</evidence>
<sequence>MHAQRFVNLAPLSLLANTMGSWFKDVRTHPPIVFRFPPPRELPDDSPTPMDGRSLVHSGEPVVHHNTIVSIQDLLLGTTPYASLDDARFAAFSPAWKASLNFGDAHGQTLLEEGGEAPASPRSVQSSSTVTATSPTQYTVPLGTFTPRLPNSTLEIDLRTLNLHLTLRVKEIIACAEAMWDWVVEYQAKTTREPKEGVYAVISQLTRAEFDDLLVRFEL</sequence>
<feature type="compositionally biased region" description="Low complexity" evidence="1">
    <location>
        <begin position="123"/>
        <end position="135"/>
    </location>
</feature>
<dbReference type="EMBL" id="KN839846">
    <property type="protein sequence ID" value="KIJ64558.1"/>
    <property type="molecule type" value="Genomic_DNA"/>
</dbReference>
<accession>A0A0C9W9R4</accession>
<dbReference type="HOGENOM" id="CLU_1103340_0_0_1"/>
<dbReference type="OrthoDB" id="2013972at2759"/>
<reference evidence="2 3" key="1">
    <citation type="submission" date="2014-04" db="EMBL/GenBank/DDBJ databases">
        <title>Evolutionary Origins and Diversification of the Mycorrhizal Mutualists.</title>
        <authorList>
            <consortium name="DOE Joint Genome Institute"/>
            <consortium name="Mycorrhizal Genomics Consortium"/>
            <person name="Kohler A."/>
            <person name="Kuo A."/>
            <person name="Nagy L.G."/>
            <person name="Floudas D."/>
            <person name="Copeland A."/>
            <person name="Barry K.W."/>
            <person name="Cichocki N."/>
            <person name="Veneault-Fourrey C."/>
            <person name="LaButti K."/>
            <person name="Lindquist E.A."/>
            <person name="Lipzen A."/>
            <person name="Lundell T."/>
            <person name="Morin E."/>
            <person name="Murat C."/>
            <person name="Riley R."/>
            <person name="Ohm R."/>
            <person name="Sun H."/>
            <person name="Tunlid A."/>
            <person name="Henrissat B."/>
            <person name="Grigoriev I.V."/>
            <person name="Hibbett D.S."/>
            <person name="Martin F."/>
        </authorList>
    </citation>
    <scope>NUCLEOTIDE SEQUENCE [LARGE SCALE GENOMIC DNA]</scope>
    <source>
        <strain evidence="2 3">MD-312</strain>
    </source>
</reference>
<evidence type="ECO:0000313" key="2">
    <source>
        <dbReference type="EMBL" id="KIJ64558.1"/>
    </source>
</evidence>
<gene>
    <name evidence="2" type="ORF">HYDPIDRAFT_175509</name>
</gene>
<dbReference type="Proteomes" id="UP000053820">
    <property type="component" value="Unassembled WGS sequence"/>
</dbReference>
<proteinExistence type="predicted"/>
<protein>
    <submittedName>
        <fullName evidence="2">Uncharacterized protein</fullName>
    </submittedName>
</protein>